<evidence type="ECO:0000256" key="1">
    <source>
        <dbReference type="ARBA" id="ARBA00022723"/>
    </source>
</evidence>
<dbReference type="InterPro" id="IPR001138">
    <property type="entry name" value="Zn2Cys6_DnaBD"/>
</dbReference>
<dbReference type="CDD" id="cd00067">
    <property type="entry name" value="GAL4"/>
    <property type="match status" value="1"/>
</dbReference>
<dbReference type="Proteomes" id="UP000286045">
    <property type="component" value="Unassembled WGS sequence"/>
</dbReference>
<keyword evidence="3" id="KW-0805">Transcription regulation</keyword>
<reference evidence="7 8" key="1">
    <citation type="submission" date="2018-12" db="EMBL/GenBank/DDBJ databases">
        <title>Draft genome sequence of Xylaria grammica IHI A82.</title>
        <authorList>
            <person name="Buettner E."/>
            <person name="Kellner H."/>
        </authorList>
    </citation>
    <scope>NUCLEOTIDE SEQUENCE [LARGE SCALE GENOMIC DNA]</scope>
    <source>
        <strain evidence="7 8">IHI A82</strain>
    </source>
</reference>
<dbReference type="EMBL" id="RYZI01000444">
    <property type="protein sequence ID" value="RWA05396.1"/>
    <property type="molecule type" value="Genomic_DNA"/>
</dbReference>
<gene>
    <name evidence="7" type="ORF">EKO27_g9709</name>
</gene>
<accession>A0A439CTC4</accession>
<dbReference type="AlphaFoldDB" id="A0A439CTC4"/>
<dbReference type="InterPro" id="IPR036864">
    <property type="entry name" value="Zn2-C6_fun-type_DNA-bd_sf"/>
</dbReference>
<feature type="non-terminal residue" evidence="7">
    <location>
        <position position="318"/>
    </location>
</feature>
<dbReference type="SUPFAM" id="SSF57701">
    <property type="entry name" value="Zn2/Cys6 DNA-binding domain"/>
    <property type="match status" value="1"/>
</dbReference>
<keyword evidence="5" id="KW-0539">Nucleus</keyword>
<proteinExistence type="predicted"/>
<protein>
    <recommendedName>
        <fullName evidence="6">Zn(2)-C6 fungal-type domain-containing protein</fullName>
    </recommendedName>
</protein>
<evidence type="ECO:0000256" key="3">
    <source>
        <dbReference type="ARBA" id="ARBA00023015"/>
    </source>
</evidence>
<dbReference type="PANTHER" id="PTHR47660">
    <property type="entry name" value="TRANSCRIPTION FACTOR WITH C2H2 AND ZN(2)-CYS(6) DNA BINDING DOMAIN (EUROFUNG)-RELATED-RELATED"/>
    <property type="match status" value="1"/>
</dbReference>
<dbReference type="PROSITE" id="PS50048">
    <property type="entry name" value="ZN2_CY6_FUNGAL_2"/>
    <property type="match status" value="1"/>
</dbReference>
<dbReference type="Pfam" id="PF00172">
    <property type="entry name" value="Zn_clus"/>
    <property type="match status" value="1"/>
</dbReference>
<dbReference type="GO" id="GO:0000981">
    <property type="term" value="F:DNA-binding transcription factor activity, RNA polymerase II-specific"/>
    <property type="evidence" value="ECO:0007669"/>
    <property type="project" value="InterPro"/>
</dbReference>
<name>A0A439CTC4_9PEZI</name>
<organism evidence="7 8">
    <name type="scientific">Xylaria grammica</name>
    <dbReference type="NCBI Taxonomy" id="363999"/>
    <lineage>
        <taxon>Eukaryota</taxon>
        <taxon>Fungi</taxon>
        <taxon>Dikarya</taxon>
        <taxon>Ascomycota</taxon>
        <taxon>Pezizomycotina</taxon>
        <taxon>Sordariomycetes</taxon>
        <taxon>Xylariomycetidae</taxon>
        <taxon>Xylariales</taxon>
        <taxon>Xylariaceae</taxon>
        <taxon>Xylaria</taxon>
    </lineage>
</organism>
<keyword evidence="4" id="KW-0804">Transcription</keyword>
<feature type="domain" description="Zn(2)-C6 fungal-type" evidence="6">
    <location>
        <begin position="19"/>
        <end position="49"/>
    </location>
</feature>
<dbReference type="GO" id="GO:0008270">
    <property type="term" value="F:zinc ion binding"/>
    <property type="evidence" value="ECO:0007669"/>
    <property type="project" value="InterPro"/>
</dbReference>
<keyword evidence="1" id="KW-0479">Metal-binding</keyword>
<dbReference type="STRING" id="363999.A0A439CTC4"/>
<dbReference type="SMART" id="SM00066">
    <property type="entry name" value="GAL4"/>
    <property type="match status" value="1"/>
</dbReference>
<evidence type="ECO:0000256" key="5">
    <source>
        <dbReference type="ARBA" id="ARBA00023242"/>
    </source>
</evidence>
<evidence type="ECO:0000313" key="7">
    <source>
        <dbReference type="EMBL" id="RWA05396.1"/>
    </source>
</evidence>
<comment type="caution">
    <text evidence="7">The sequence shown here is derived from an EMBL/GenBank/DDBJ whole genome shotgun (WGS) entry which is preliminary data.</text>
</comment>
<evidence type="ECO:0000259" key="6">
    <source>
        <dbReference type="PROSITE" id="PS50048"/>
    </source>
</evidence>
<evidence type="ECO:0000256" key="4">
    <source>
        <dbReference type="ARBA" id="ARBA00023163"/>
    </source>
</evidence>
<evidence type="ECO:0000256" key="2">
    <source>
        <dbReference type="ARBA" id="ARBA00022833"/>
    </source>
</evidence>
<dbReference type="Gene3D" id="4.10.240.10">
    <property type="entry name" value="Zn(2)-C6 fungal-type DNA-binding domain"/>
    <property type="match status" value="1"/>
</dbReference>
<keyword evidence="8" id="KW-1185">Reference proteome</keyword>
<evidence type="ECO:0000313" key="8">
    <source>
        <dbReference type="Proteomes" id="UP000286045"/>
    </source>
</evidence>
<dbReference type="PANTHER" id="PTHR47660:SF3">
    <property type="entry name" value="FINGER DOMAIN PROTEIN, PUTATIVE (AFU_ORTHOLOGUE AFUA_4G03310)-RELATED"/>
    <property type="match status" value="1"/>
</dbReference>
<sequence>MAPSLSTIERGNPPPRRKSCAACIKAKRRCDLRQPSCLRCSQRKIDCSYPTHVESLSKKCGETTSPQTGASPNVQPQELMKDPFAEISSWDTNFDFNMNLSPSYNPSCLSFPSLSFDEPALPGFEFFSEDINMDNALNSIPPTPGPTAELELEDPMPLVPKSQTPQIASLSRIQLIRAASELTEKRLRYSIDAFKRAPEEMVLEGGTPWSHPALYRDSMPAFLEDALAACGLHRAKNTTNTPMIQRVIELRYQRLLAAPIPTGNAAEILARTHALILYQILLFFNDSCSARALAEETLPALTDSAMALLEFARYEPED</sequence>
<keyword evidence="2" id="KW-0862">Zinc</keyword>